<reference evidence="2" key="1">
    <citation type="journal article" date="2023" name="Nat. Plants">
        <title>Single-cell RNA sequencing provides a high-resolution roadmap for understanding the multicellular compartmentation of specialized metabolism.</title>
        <authorList>
            <person name="Sun S."/>
            <person name="Shen X."/>
            <person name="Li Y."/>
            <person name="Li Y."/>
            <person name="Wang S."/>
            <person name="Li R."/>
            <person name="Zhang H."/>
            <person name="Shen G."/>
            <person name="Guo B."/>
            <person name="Wei J."/>
            <person name="Xu J."/>
            <person name="St-Pierre B."/>
            <person name="Chen S."/>
            <person name="Sun C."/>
        </authorList>
    </citation>
    <scope>NUCLEOTIDE SEQUENCE [LARGE SCALE GENOMIC DNA]</scope>
</reference>
<gene>
    <name evidence="1" type="ORF">M9H77_03085</name>
</gene>
<accession>A0ACC0CAE2</accession>
<sequence>MEYTWSNSSWQKMEAMRKQEDYQSKLARDMHNFYHGRGNGVNTYGGSNHGYGNFVSRGHDGYGNFTFKRHNTVGNFSSYAKSYGHTSYDDYRGYERFNTKYVEHSPYGC</sequence>
<organism evidence="1 2">
    <name type="scientific">Catharanthus roseus</name>
    <name type="common">Madagascar periwinkle</name>
    <name type="synonym">Vinca rosea</name>
    <dbReference type="NCBI Taxonomy" id="4058"/>
    <lineage>
        <taxon>Eukaryota</taxon>
        <taxon>Viridiplantae</taxon>
        <taxon>Streptophyta</taxon>
        <taxon>Embryophyta</taxon>
        <taxon>Tracheophyta</taxon>
        <taxon>Spermatophyta</taxon>
        <taxon>Magnoliopsida</taxon>
        <taxon>eudicotyledons</taxon>
        <taxon>Gunneridae</taxon>
        <taxon>Pentapetalae</taxon>
        <taxon>asterids</taxon>
        <taxon>lamiids</taxon>
        <taxon>Gentianales</taxon>
        <taxon>Apocynaceae</taxon>
        <taxon>Rauvolfioideae</taxon>
        <taxon>Vinceae</taxon>
        <taxon>Catharanthinae</taxon>
        <taxon>Catharanthus</taxon>
    </lineage>
</organism>
<protein>
    <submittedName>
        <fullName evidence="1">Uncharacterized protein</fullName>
    </submittedName>
</protein>
<proteinExistence type="predicted"/>
<keyword evidence="2" id="KW-1185">Reference proteome</keyword>
<comment type="caution">
    <text evidence="1">The sequence shown here is derived from an EMBL/GenBank/DDBJ whole genome shotgun (WGS) entry which is preliminary data.</text>
</comment>
<evidence type="ECO:0000313" key="1">
    <source>
        <dbReference type="EMBL" id="KAI5681857.1"/>
    </source>
</evidence>
<dbReference type="Proteomes" id="UP001060085">
    <property type="component" value="Linkage Group LG01"/>
</dbReference>
<dbReference type="EMBL" id="CM044701">
    <property type="protein sequence ID" value="KAI5681857.1"/>
    <property type="molecule type" value="Genomic_DNA"/>
</dbReference>
<name>A0ACC0CAE2_CATRO</name>
<evidence type="ECO:0000313" key="2">
    <source>
        <dbReference type="Proteomes" id="UP001060085"/>
    </source>
</evidence>